<evidence type="ECO:0000256" key="10">
    <source>
        <dbReference type="SAM" id="Phobius"/>
    </source>
</evidence>
<organism evidence="12 13">
    <name type="scientific">Cryptolaemus montrouzieri</name>
    <dbReference type="NCBI Taxonomy" id="559131"/>
    <lineage>
        <taxon>Eukaryota</taxon>
        <taxon>Metazoa</taxon>
        <taxon>Ecdysozoa</taxon>
        <taxon>Arthropoda</taxon>
        <taxon>Hexapoda</taxon>
        <taxon>Insecta</taxon>
        <taxon>Pterygota</taxon>
        <taxon>Neoptera</taxon>
        <taxon>Endopterygota</taxon>
        <taxon>Coleoptera</taxon>
        <taxon>Polyphaga</taxon>
        <taxon>Cucujiformia</taxon>
        <taxon>Coccinelloidea</taxon>
        <taxon>Coccinellidae</taxon>
        <taxon>Scymninae</taxon>
        <taxon>Scymnini</taxon>
        <taxon>Cryptolaemus</taxon>
    </lineage>
</organism>
<dbReference type="SMART" id="SM00546">
    <property type="entry name" value="CUE"/>
    <property type="match status" value="1"/>
</dbReference>
<feature type="region of interest" description="Disordered" evidence="9">
    <location>
        <begin position="333"/>
        <end position="396"/>
    </location>
</feature>
<dbReference type="PROSITE" id="PS51140">
    <property type="entry name" value="CUE"/>
    <property type="match status" value="1"/>
</dbReference>
<dbReference type="PANTHER" id="PTHR15486">
    <property type="entry name" value="ANCIENT UBIQUITOUS PROTEIN"/>
    <property type="match status" value="1"/>
</dbReference>
<evidence type="ECO:0000256" key="1">
    <source>
        <dbReference type="ARBA" id="ARBA00004406"/>
    </source>
</evidence>
<dbReference type="PANTHER" id="PTHR15486:SF96">
    <property type="entry name" value="LIPID DROPLET-REGULATING VLDL ASSEMBLY FACTOR AUP1"/>
    <property type="match status" value="1"/>
</dbReference>
<evidence type="ECO:0000256" key="2">
    <source>
        <dbReference type="ARBA" id="ARBA00004502"/>
    </source>
</evidence>
<evidence type="ECO:0000256" key="9">
    <source>
        <dbReference type="SAM" id="MobiDB-lite"/>
    </source>
</evidence>
<feature type="compositionally biased region" description="Basic and acidic residues" evidence="9">
    <location>
        <begin position="382"/>
        <end position="396"/>
    </location>
</feature>
<comment type="similarity">
    <text evidence="6">Belongs to the AUP1 family.</text>
</comment>
<dbReference type="AlphaFoldDB" id="A0ABD2NC59"/>
<reference evidence="12 13" key="1">
    <citation type="journal article" date="2021" name="BMC Biol.">
        <title>Horizontally acquired antibacterial genes associated with adaptive radiation of ladybird beetles.</title>
        <authorList>
            <person name="Li H.S."/>
            <person name="Tang X.F."/>
            <person name="Huang Y.H."/>
            <person name="Xu Z.Y."/>
            <person name="Chen M.L."/>
            <person name="Du X.Y."/>
            <person name="Qiu B.Y."/>
            <person name="Chen P.T."/>
            <person name="Zhang W."/>
            <person name="Slipinski A."/>
            <person name="Escalona H.E."/>
            <person name="Waterhouse R.M."/>
            <person name="Zwick A."/>
            <person name="Pang H."/>
        </authorList>
    </citation>
    <scope>NUCLEOTIDE SEQUENCE [LARGE SCALE GENOMIC DNA]</scope>
    <source>
        <strain evidence="12">SYSU2018</strain>
    </source>
</reference>
<protein>
    <recommendedName>
        <fullName evidence="7">Lipid droplet-regulating VLDL assembly factor AUP1</fullName>
    </recommendedName>
    <alternativeName>
        <fullName evidence="8">Ancient ubiquitous protein 1</fullName>
    </alternativeName>
</protein>
<evidence type="ECO:0000256" key="4">
    <source>
        <dbReference type="ARBA" id="ARBA00022824"/>
    </source>
</evidence>
<accession>A0ABD2NC59</accession>
<evidence type="ECO:0000259" key="11">
    <source>
        <dbReference type="PROSITE" id="PS51140"/>
    </source>
</evidence>
<dbReference type="Proteomes" id="UP001516400">
    <property type="component" value="Unassembled WGS sequence"/>
</dbReference>
<keyword evidence="3" id="KW-0551">Lipid droplet</keyword>
<keyword evidence="10" id="KW-0812">Transmembrane</keyword>
<dbReference type="GO" id="GO:0005811">
    <property type="term" value="C:lipid droplet"/>
    <property type="evidence" value="ECO:0007669"/>
    <property type="project" value="UniProtKB-SubCell"/>
</dbReference>
<sequence length="415" mass="46663">MSNIEVKHLLRIKRFTENEWKFISLLCYLPLGIILFCLRCVLALSVFLLGYALPDVPFARKVINKFTCLSLGISVCIENIERKENVDLYISNSLSCLDSLAVNLATNAISSGPKLQPLLSKSLGMFDFGNSSNIDTLKQNIQLIQSREKAPLYFAPEGKHTNGKALIKFEEYPFSFSTKVQPICISIERPFLDISVSSLGSSQLADVFFYMFSPLTNYKLKFLAILEKKNLSDEAFADIVRQNIALGLRVEAVDLTARDLIEWEKRQLAEQKRIRSEQTITNPSGVPALRRMALQVKEVLPHVPLDVIYKDLFRSRNVDHTITNILEGRVQFVPEAPSSTSPRNPWPTTSSSSSPSGSTKTSRTVASSSNSLNMAASSFPKSAHERSKSFQERKEQLIANARKRYIEKHNLDLPL</sequence>
<proteinExistence type="inferred from homology"/>
<feature type="domain" description="CUE" evidence="11">
    <location>
        <begin position="288"/>
        <end position="330"/>
    </location>
</feature>
<evidence type="ECO:0000256" key="5">
    <source>
        <dbReference type="ARBA" id="ARBA00023136"/>
    </source>
</evidence>
<dbReference type="Gene3D" id="1.10.8.10">
    <property type="entry name" value="DNA helicase RuvA subunit, C-terminal domain"/>
    <property type="match status" value="1"/>
</dbReference>
<evidence type="ECO:0000313" key="13">
    <source>
        <dbReference type="Proteomes" id="UP001516400"/>
    </source>
</evidence>
<evidence type="ECO:0000256" key="7">
    <source>
        <dbReference type="ARBA" id="ARBA00035685"/>
    </source>
</evidence>
<gene>
    <name evidence="12" type="ORF">HHI36_020971</name>
</gene>
<evidence type="ECO:0000313" key="12">
    <source>
        <dbReference type="EMBL" id="KAL3276256.1"/>
    </source>
</evidence>
<keyword evidence="4" id="KW-0256">Endoplasmic reticulum</keyword>
<comment type="subcellular location">
    <subcellularLocation>
        <location evidence="1">Endoplasmic reticulum membrane</location>
        <topology evidence="1">Peripheral membrane protein</topology>
    </subcellularLocation>
    <subcellularLocation>
        <location evidence="2">Lipid droplet</location>
    </subcellularLocation>
</comment>
<dbReference type="GO" id="GO:0005789">
    <property type="term" value="C:endoplasmic reticulum membrane"/>
    <property type="evidence" value="ECO:0007669"/>
    <property type="project" value="UniProtKB-SubCell"/>
</dbReference>
<keyword evidence="10" id="KW-1133">Transmembrane helix</keyword>
<dbReference type="Pfam" id="PF02845">
    <property type="entry name" value="CUE"/>
    <property type="match status" value="1"/>
</dbReference>
<dbReference type="InterPro" id="IPR003892">
    <property type="entry name" value="CUE"/>
</dbReference>
<evidence type="ECO:0000256" key="3">
    <source>
        <dbReference type="ARBA" id="ARBA00022677"/>
    </source>
</evidence>
<dbReference type="InterPro" id="IPR048056">
    <property type="entry name" value="AUP1_CUE"/>
</dbReference>
<dbReference type="CDD" id="cd14420">
    <property type="entry name" value="CUE_AUP1"/>
    <property type="match status" value="1"/>
</dbReference>
<comment type="caution">
    <text evidence="12">The sequence shown here is derived from an EMBL/GenBank/DDBJ whole genome shotgun (WGS) entry which is preliminary data.</text>
</comment>
<keyword evidence="5 10" id="KW-0472">Membrane</keyword>
<evidence type="ECO:0000256" key="8">
    <source>
        <dbReference type="ARBA" id="ARBA00035713"/>
    </source>
</evidence>
<keyword evidence="13" id="KW-1185">Reference proteome</keyword>
<evidence type="ECO:0000256" key="6">
    <source>
        <dbReference type="ARBA" id="ARBA00035634"/>
    </source>
</evidence>
<feature type="transmembrane region" description="Helical" evidence="10">
    <location>
        <begin position="20"/>
        <end position="53"/>
    </location>
</feature>
<name>A0ABD2NC59_9CUCU</name>
<dbReference type="EMBL" id="JABFTP020000083">
    <property type="protein sequence ID" value="KAL3276256.1"/>
    <property type="molecule type" value="Genomic_DNA"/>
</dbReference>
<feature type="compositionally biased region" description="Low complexity" evidence="9">
    <location>
        <begin position="337"/>
        <end position="378"/>
    </location>
</feature>